<protein>
    <recommendedName>
        <fullName evidence="8">Methyltransferase small domain-containing protein</fullName>
    </recommendedName>
</protein>
<dbReference type="STRING" id="2880.D8LCV5"/>
<dbReference type="Pfam" id="PF06325">
    <property type="entry name" value="PrmA"/>
    <property type="match status" value="1"/>
</dbReference>
<feature type="compositionally biased region" description="Basic and acidic residues" evidence="5">
    <location>
        <begin position="529"/>
        <end position="538"/>
    </location>
</feature>
<feature type="compositionally biased region" description="Basic and acidic residues" evidence="5">
    <location>
        <begin position="567"/>
        <end position="585"/>
    </location>
</feature>
<dbReference type="EMBL" id="FN649759">
    <property type="protein sequence ID" value="CBN75497.1"/>
    <property type="molecule type" value="Genomic_DNA"/>
</dbReference>
<reference evidence="6 7" key="1">
    <citation type="journal article" date="2010" name="Nature">
        <title>The Ectocarpus genome and the independent evolution of multicellularity in brown algae.</title>
        <authorList>
            <person name="Cock J.M."/>
            <person name="Sterck L."/>
            <person name="Rouze P."/>
            <person name="Scornet D."/>
            <person name="Allen A.E."/>
            <person name="Amoutzias G."/>
            <person name="Anthouard V."/>
            <person name="Artiguenave F."/>
            <person name="Aury J.M."/>
            <person name="Badger J.H."/>
            <person name="Beszteri B."/>
            <person name="Billiau K."/>
            <person name="Bonnet E."/>
            <person name="Bothwell J.H."/>
            <person name="Bowler C."/>
            <person name="Boyen C."/>
            <person name="Brownlee C."/>
            <person name="Carrano C.J."/>
            <person name="Charrier B."/>
            <person name="Cho G.Y."/>
            <person name="Coelho S.M."/>
            <person name="Collen J."/>
            <person name="Corre E."/>
            <person name="Da Silva C."/>
            <person name="Delage L."/>
            <person name="Delaroque N."/>
            <person name="Dittami S.M."/>
            <person name="Doulbeau S."/>
            <person name="Elias M."/>
            <person name="Farnham G."/>
            <person name="Gachon C.M."/>
            <person name="Gschloessl B."/>
            <person name="Heesch S."/>
            <person name="Jabbari K."/>
            <person name="Jubin C."/>
            <person name="Kawai H."/>
            <person name="Kimura K."/>
            <person name="Kloareg B."/>
            <person name="Kupper F.C."/>
            <person name="Lang D."/>
            <person name="Le Bail A."/>
            <person name="Leblanc C."/>
            <person name="Lerouge P."/>
            <person name="Lohr M."/>
            <person name="Lopez P.J."/>
            <person name="Martens C."/>
            <person name="Maumus F."/>
            <person name="Michel G."/>
            <person name="Miranda-Saavedra D."/>
            <person name="Morales J."/>
            <person name="Moreau H."/>
            <person name="Motomura T."/>
            <person name="Nagasato C."/>
            <person name="Napoli C.A."/>
            <person name="Nelson D.R."/>
            <person name="Nyvall-Collen P."/>
            <person name="Peters A.F."/>
            <person name="Pommier C."/>
            <person name="Potin P."/>
            <person name="Poulain J."/>
            <person name="Quesneville H."/>
            <person name="Read B."/>
            <person name="Rensing S.A."/>
            <person name="Ritter A."/>
            <person name="Rousvoal S."/>
            <person name="Samanta M."/>
            <person name="Samson G."/>
            <person name="Schroeder D.C."/>
            <person name="Segurens B."/>
            <person name="Strittmatter M."/>
            <person name="Tonon T."/>
            <person name="Tregear J.W."/>
            <person name="Valentin K."/>
            <person name="von Dassow P."/>
            <person name="Yamagishi T."/>
            <person name="Van de Peer Y."/>
            <person name="Wincker P."/>
        </authorList>
    </citation>
    <scope>NUCLEOTIDE SEQUENCE [LARGE SCALE GENOMIC DNA]</scope>
    <source>
        <strain evidence="7">Ec32 / CCAP1310/4</strain>
    </source>
</reference>
<feature type="region of interest" description="Disordered" evidence="5">
    <location>
        <begin position="249"/>
        <end position="298"/>
    </location>
</feature>
<name>D8LCV5_ECTSI</name>
<dbReference type="GO" id="GO:0008757">
    <property type="term" value="F:S-adenosylmethionine-dependent methyltransferase activity"/>
    <property type="evidence" value="ECO:0007669"/>
    <property type="project" value="TreeGrafter"/>
</dbReference>
<feature type="region of interest" description="Disordered" evidence="5">
    <location>
        <begin position="510"/>
        <end position="630"/>
    </location>
</feature>
<dbReference type="OrthoDB" id="269872at2759"/>
<dbReference type="SUPFAM" id="SSF53335">
    <property type="entry name" value="S-adenosyl-L-methionine-dependent methyltransferases"/>
    <property type="match status" value="1"/>
</dbReference>
<dbReference type="InterPro" id="IPR052190">
    <property type="entry name" value="Euk-Arch_PrmC-MTase"/>
</dbReference>
<evidence type="ECO:0000256" key="3">
    <source>
        <dbReference type="ARBA" id="ARBA00022679"/>
    </source>
</evidence>
<feature type="compositionally biased region" description="Low complexity" evidence="5">
    <location>
        <begin position="414"/>
        <end position="427"/>
    </location>
</feature>
<dbReference type="PANTHER" id="PTHR45875:SF1">
    <property type="entry name" value="METHYLTRANSFERASE N6AMT1"/>
    <property type="match status" value="1"/>
</dbReference>
<dbReference type="AlphaFoldDB" id="D8LCV5"/>
<evidence type="ECO:0000256" key="5">
    <source>
        <dbReference type="SAM" id="MobiDB-lite"/>
    </source>
</evidence>
<evidence type="ECO:0000313" key="6">
    <source>
        <dbReference type="EMBL" id="CBN75497.1"/>
    </source>
</evidence>
<evidence type="ECO:0000256" key="4">
    <source>
        <dbReference type="ARBA" id="ARBA00022691"/>
    </source>
</evidence>
<keyword evidence="2" id="KW-0489">Methyltransferase</keyword>
<dbReference type="GO" id="GO:0008276">
    <property type="term" value="F:protein methyltransferase activity"/>
    <property type="evidence" value="ECO:0007669"/>
    <property type="project" value="TreeGrafter"/>
</dbReference>
<dbReference type="GO" id="GO:0032259">
    <property type="term" value="P:methylation"/>
    <property type="evidence" value="ECO:0007669"/>
    <property type="project" value="UniProtKB-KW"/>
</dbReference>
<dbReference type="PANTHER" id="PTHR45875">
    <property type="entry name" value="METHYLTRANSFERASE N6AMT1"/>
    <property type="match status" value="1"/>
</dbReference>
<keyword evidence="7" id="KW-1185">Reference proteome</keyword>
<proteinExistence type="inferred from homology"/>
<comment type="similarity">
    <text evidence="1">Belongs to the eukaryotic/archaeal PrmC-related family.</text>
</comment>
<dbReference type="eggNOG" id="ENOG502S3K6">
    <property type="taxonomic scope" value="Eukaryota"/>
</dbReference>
<dbReference type="Proteomes" id="UP000002630">
    <property type="component" value="Linkage Group LG34"/>
</dbReference>
<feature type="compositionally biased region" description="Basic and acidic residues" evidence="5">
    <location>
        <begin position="545"/>
        <end position="560"/>
    </location>
</feature>
<evidence type="ECO:0000256" key="1">
    <source>
        <dbReference type="ARBA" id="ARBA00006149"/>
    </source>
</evidence>
<feature type="region of interest" description="Disordered" evidence="5">
    <location>
        <begin position="679"/>
        <end position="703"/>
    </location>
</feature>
<dbReference type="EMBL" id="FN647801">
    <property type="protein sequence ID" value="CBN75497.1"/>
    <property type="molecule type" value="Genomic_DNA"/>
</dbReference>
<feature type="region of interest" description="Disordered" evidence="5">
    <location>
        <begin position="206"/>
        <end position="233"/>
    </location>
</feature>
<organism evidence="6 7">
    <name type="scientific">Ectocarpus siliculosus</name>
    <name type="common">Brown alga</name>
    <name type="synonym">Conferva siliculosa</name>
    <dbReference type="NCBI Taxonomy" id="2880"/>
    <lineage>
        <taxon>Eukaryota</taxon>
        <taxon>Sar</taxon>
        <taxon>Stramenopiles</taxon>
        <taxon>Ochrophyta</taxon>
        <taxon>PX clade</taxon>
        <taxon>Phaeophyceae</taxon>
        <taxon>Ectocarpales</taxon>
        <taxon>Ectocarpaceae</taxon>
        <taxon>Ectocarpus</taxon>
    </lineage>
</organism>
<dbReference type="Gene3D" id="3.40.50.150">
    <property type="entry name" value="Vaccinia Virus protein VP39"/>
    <property type="match status" value="1"/>
</dbReference>
<dbReference type="GO" id="GO:0035657">
    <property type="term" value="C:eRF1 methyltransferase complex"/>
    <property type="evidence" value="ECO:0007669"/>
    <property type="project" value="TreeGrafter"/>
</dbReference>
<dbReference type="InterPro" id="IPR029063">
    <property type="entry name" value="SAM-dependent_MTases_sf"/>
</dbReference>
<feature type="region of interest" description="Disordered" evidence="5">
    <location>
        <begin position="380"/>
        <end position="427"/>
    </location>
</feature>
<keyword evidence="3" id="KW-0808">Transferase</keyword>
<evidence type="ECO:0000256" key="2">
    <source>
        <dbReference type="ARBA" id="ARBA00022603"/>
    </source>
</evidence>
<evidence type="ECO:0008006" key="8">
    <source>
        <dbReference type="Google" id="ProtNLM"/>
    </source>
</evidence>
<accession>D8LCV5</accession>
<dbReference type="InParanoid" id="D8LCV5"/>
<feature type="compositionally biased region" description="Basic and acidic residues" evidence="5">
    <location>
        <begin position="598"/>
        <end position="608"/>
    </location>
</feature>
<feature type="compositionally biased region" description="Low complexity" evidence="5">
    <location>
        <begin position="586"/>
        <end position="595"/>
    </location>
</feature>
<dbReference type="PROSITE" id="PS00092">
    <property type="entry name" value="N6_MTASE"/>
    <property type="match status" value="1"/>
</dbReference>
<evidence type="ECO:0000313" key="7">
    <source>
        <dbReference type="Proteomes" id="UP000002630"/>
    </source>
</evidence>
<dbReference type="InterPro" id="IPR002052">
    <property type="entry name" value="DNA_methylase_N6_adenine_CS"/>
</dbReference>
<sequence>MFAIARSLHLRRHRSKASRRIALKIFRETLRLRPAWKETDTRFAVESGIDNVFQEFSCEYVQATPTGSTPKSGPEINRTGDREDVRRLHAALARIGYNARTIQRRFGVSDARRLPGPYYLRKNFDHNHAAVVSSMGPAKDALDVAIRLFLLGVALPRAHVEGALGLDLLEAADRLGMVGECPVDPLLMVSLVQLFPLDGEALLPPLATAAATPPPPPGQSHRPRGTDSSEVDGGVMYIGPDSIGLVQHVPPKSRRGQGEMPESATVVPPQARSGGEDGKGLDRQCVGGESGGQRRRHRAPEEILDLCSGSGVQGIAAAVLRRGEASVTCVDINPRAVRFSRFNALLNGLDTGGGEQEGGRFRAVVGDLYGALDSTVGDRVSADSAGGFPDADDDNDLNGSESGGHQPSPGDGTSGATPTTRTPASSSSSSLYDLILANPPFVPVPPRLASARRRYDVFASGGSNGEEVIEGIFRGAFDRLRPGSGLLAMVTELANPRAFDAKLRRWIGGEEEEGRESTRGDQCGGGQESIERTAREEGAAGGGGREGRRETDDVGGHENDIQMSVRPHVESQECKTETSSRHSSRDNSNSSSGSSPPEQRRGDVDGNKRGTGSGGVDPGAPRAWAGTVFHERQPWTAREYAERRAGSPREAEGWERHLRGEGIEEMAAGFVFVRRGGGRRRPLAPEGSSHAEGTPFEAAEGGGMGPPGEWQGRGGVSSCAGVGEGAVEIQGVEKLWAPHNIAAVQHTKAALTRLQNVDR</sequence>
<gene>
    <name evidence="6" type="ORF">Esi_0111_0053</name>
</gene>
<keyword evidence="4" id="KW-0949">S-adenosyl-L-methionine</keyword>
<dbReference type="GO" id="GO:0003676">
    <property type="term" value="F:nucleic acid binding"/>
    <property type="evidence" value="ECO:0007669"/>
    <property type="project" value="InterPro"/>
</dbReference>
<dbReference type="CDD" id="cd02440">
    <property type="entry name" value="AdoMet_MTases"/>
    <property type="match status" value="1"/>
</dbReference>